<protein>
    <submittedName>
        <fullName evidence="1">Unannotated protein</fullName>
    </submittedName>
</protein>
<sequence length="40" mass="4485">MPPIAAINGVTAFLNEDKWPEVSSRFISRPTTKKKIVIKT</sequence>
<organism evidence="1">
    <name type="scientific">freshwater metagenome</name>
    <dbReference type="NCBI Taxonomy" id="449393"/>
    <lineage>
        <taxon>unclassified sequences</taxon>
        <taxon>metagenomes</taxon>
        <taxon>ecological metagenomes</taxon>
    </lineage>
</organism>
<dbReference type="EMBL" id="CAEZZO010000070">
    <property type="protein sequence ID" value="CAB4767293.1"/>
    <property type="molecule type" value="Genomic_DNA"/>
</dbReference>
<dbReference type="AlphaFoldDB" id="A0A6J6V8P7"/>
<gene>
    <name evidence="1" type="ORF">UFOPK2886_00559</name>
</gene>
<proteinExistence type="predicted"/>
<accession>A0A6J6V8P7</accession>
<evidence type="ECO:0000313" key="1">
    <source>
        <dbReference type="EMBL" id="CAB4767293.1"/>
    </source>
</evidence>
<reference evidence="1" key="1">
    <citation type="submission" date="2020-05" db="EMBL/GenBank/DDBJ databases">
        <authorList>
            <person name="Chiriac C."/>
            <person name="Salcher M."/>
            <person name="Ghai R."/>
            <person name="Kavagutti S V."/>
        </authorList>
    </citation>
    <scope>NUCLEOTIDE SEQUENCE</scope>
</reference>
<name>A0A6J6V8P7_9ZZZZ</name>